<keyword evidence="9" id="KW-1185">Reference proteome</keyword>
<dbReference type="InterPro" id="IPR036942">
    <property type="entry name" value="Beta-barrel_TonB_sf"/>
</dbReference>
<evidence type="ECO:0000256" key="5">
    <source>
        <dbReference type="SAM" id="SignalP"/>
    </source>
</evidence>
<feature type="domain" description="TonB-dependent receptor-like beta-barrel" evidence="6">
    <location>
        <begin position="534"/>
        <end position="1023"/>
    </location>
</feature>
<evidence type="ECO:0000259" key="7">
    <source>
        <dbReference type="Pfam" id="PF07715"/>
    </source>
</evidence>
<sequence>MPGQILRWGTLFVLTMVVAPLASLIEAQPAEAAGTGNIEGVVYNSTNGLPVGRVKVGIKGTPQEVLTDDEGRFFFPQMPVGEVSLEVSYLGFDSQTATVTVAPGKTAVRDFQLALLGSVRGGGTAAGDDVVLLEKFEVVADQAMSAQALAMNEQRHAANIKNVVAFEDLGSYGQENIGDYIRFLPGVAIVDDGENPGQLALGGFGAEFTNMQLDGGDIASTGVGTTSGRTLALQEVPMVNIERVEVTKVPTPDMPASGLGGSLNLVSKSLLGTKRAYLDYQLYMNFNNKEGLSFDGGSRQPVRQLSPKTKQPSASVMLVVPVGKRLAFSLGASRSWRQRPAEDTPNENALWNLRYSVKDAQGNDVPKDIALATAQWSQIAQITAIENLQAAMEWKIARNDTLSLSLQYRETTAETATSRLTTRFHSSNAYDPVSDDPAHYTSSKAGRGVIEMGGNTSLNYENATENTHATLQYKHRGPKWHVDAKGYYSHAIRTRTNEGKGYFNGYYASRISLNMRGDGIGEGDSILPTSYTITTNSATNPEVVDPYDGATYNLNSVRNEYGVYKTDLYSGRVDVTRIFSRQFQLKAGASMNRLEKDDRRRTDPYAFNGPYGQSMSQYDVMDEAIGVTMNGHPVRWISPVKLYNLFLEHQDDGWFSLNDSAIQNLAQNSKKMIEDVSAGYLRFDLRLFQNRLSMTGGVRYEKTKLDGWSVRRDDSAIYLKDENGNRIQDPAGGYLLVTNDTKEQMRLKWQERALHEGQDYDGFYPSLNINYALTANLVARAAYARTIGRPDVSYVVAGITIPDPGTSDPELARTITVGNPGLKPWTADSFHLSLDSYLFKGGFGSVGVYHKRVTNFFGKEAPAATEEVLQGYDIAENDIAYMLEQGYVLNRWVNWGDAHLTGVEFSYRQDLLFLPQWLQKTQVWVNYTHLEVGGKNAEDFTGFTPDALSWGVNYIRPRFSLRFSFAYQAETKKGMVAVAPGTSNANYMPVLPDKVYDYQDSYLLCGLNAKYSFSRAFSVYVNWNDILAGDRYVYRRASDTPAYADSYQRYVTPSYIMVGVEGRF</sequence>
<dbReference type="Pfam" id="PF07715">
    <property type="entry name" value="Plug"/>
    <property type="match status" value="1"/>
</dbReference>
<keyword evidence="5" id="KW-0732">Signal</keyword>
<evidence type="ECO:0000313" key="8">
    <source>
        <dbReference type="EMBL" id="OAM86946.1"/>
    </source>
</evidence>
<accession>A0A178ID21</accession>
<keyword evidence="2 4" id="KW-0472">Membrane</keyword>
<evidence type="ECO:0000259" key="6">
    <source>
        <dbReference type="Pfam" id="PF00593"/>
    </source>
</evidence>
<feature type="domain" description="TonB-dependent receptor plug" evidence="7">
    <location>
        <begin position="157"/>
        <end position="261"/>
    </location>
</feature>
<evidence type="ECO:0000256" key="1">
    <source>
        <dbReference type="ARBA" id="ARBA00004442"/>
    </source>
</evidence>
<reference evidence="8 9" key="1">
    <citation type="submission" date="2016-01" db="EMBL/GenBank/DDBJ databases">
        <title>High potential of lignocellulose degradation of a new Verrucomicrobia species.</title>
        <authorList>
            <person name="Wang Y."/>
            <person name="Shi Y."/>
            <person name="Qiu Z."/>
            <person name="Liu S."/>
            <person name="Yang H."/>
        </authorList>
    </citation>
    <scope>NUCLEOTIDE SEQUENCE [LARGE SCALE GENOMIC DNA]</scope>
    <source>
        <strain evidence="8 9">TSB47</strain>
    </source>
</reference>
<dbReference type="SUPFAM" id="SSF56935">
    <property type="entry name" value="Porins"/>
    <property type="match status" value="1"/>
</dbReference>
<dbReference type="PANTHER" id="PTHR40980">
    <property type="entry name" value="PLUG DOMAIN-CONTAINING PROTEIN"/>
    <property type="match status" value="1"/>
</dbReference>
<dbReference type="Proteomes" id="UP000078486">
    <property type="component" value="Unassembled WGS sequence"/>
</dbReference>
<dbReference type="InterPro" id="IPR037066">
    <property type="entry name" value="Plug_dom_sf"/>
</dbReference>
<evidence type="ECO:0008006" key="10">
    <source>
        <dbReference type="Google" id="ProtNLM"/>
    </source>
</evidence>
<evidence type="ECO:0000256" key="4">
    <source>
        <dbReference type="RuleBase" id="RU003357"/>
    </source>
</evidence>
<dbReference type="SUPFAM" id="SSF49452">
    <property type="entry name" value="Starch-binding domain-like"/>
    <property type="match status" value="1"/>
</dbReference>
<comment type="subcellular location">
    <subcellularLocation>
        <location evidence="1 4">Cell outer membrane</location>
    </subcellularLocation>
</comment>
<protein>
    <recommendedName>
        <fullName evidence="10">TonB-dependent receptor plug domain-containing protein</fullName>
    </recommendedName>
</protein>
<keyword evidence="4" id="KW-0798">TonB box</keyword>
<dbReference type="InterPro" id="IPR000531">
    <property type="entry name" value="Beta-barrel_TonB"/>
</dbReference>
<dbReference type="GO" id="GO:0009279">
    <property type="term" value="C:cell outer membrane"/>
    <property type="evidence" value="ECO:0007669"/>
    <property type="project" value="UniProtKB-SubCell"/>
</dbReference>
<comment type="similarity">
    <text evidence="4">Belongs to the TonB-dependent receptor family.</text>
</comment>
<dbReference type="Gene3D" id="2.60.40.1120">
    <property type="entry name" value="Carboxypeptidase-like, regulatory domain"/>
    <property type="match status" value="1"/>
</dbReference>
<evidence type="ECO:0000256" key="2">
    <source>
        <dbReference type="ARBA" id="ARBA00023136"/>
    </source>
</evidence>
<dbReference type="InterPro" id="IPR012910">
    <property type="entry name" value="Plug_dom"/>
</dbReference>
<dbReference type="InterPro" id="IPR013784">
    <property type="entry name" value="Carb-bd-like_fold"/>
</dbReference>
<gene>
    <name evidence="8" type="ORF">AW736_25570</name>
</gene>
<dbReference type="PANTHER" id="PTHR40980:SF4">
    <property type="entry name" value="TONB-DEPENDENT RECEPTOR-LIKE BETA-BARREL DOMAIN-CONTAINING PROTEIN"/>
    <property type="match status" value="1"/>
</dbReference>
<dbReference type="Pfam" id="PF13620">
    <property type="entry name" value="CarboxypepD_reg"/>
    <property type="match status" value="1"/>
</dbReference>
<dbReference type="Pfam" id="PF00593">
    <property type="entry name" value="TonB_dep_Rec_b-barrel"/>
    <property type="match status" value="1"/>
</dbReference>
<dbReference type="GO" id="GO:0030246">
    <property type="term" value="F:carbohydrate binding"/>
    <property type="evidence" value="ECO:0007669"/>
    <property type="project" value="InterPro"/>
</dbReference>
<feature type="chain" id="PRO_5008088614" description="TonB-dependent receptor plug domain-containing protein" evidence="5">
    <location>
        <begin position="33"/>
        <end position="1064"/>
    </location>
</feature>
<comment type="caution">
    <text evidence="8">The sequence shown here is derived from an EMBL/GenBank/DDBJ whole genome shotgun (WGS) entry which is preliminary data.</text>
</comment>
<evidence type="ECO:0000313" key="9">
    <source>
        <dbReference type="Proteomes" id="UP000078486"/>
    </source>
</evidence>
<dbReference type="Gene3D" id="2.40.170.20">
    <property type="entry name" value="TonB-dependent receptor, beta-barrel domain"/>
    <property type="match status" value="1"/>
</dbReference>
<proteinExistence type="inferred from homology"/>
<dbReference type="Gene3D" id="2.170.130.10">
    <property type="entry name" value="TonB-dependent receptor, plug domain"/>
    <property type="match status" value="1"/>
</dbReference>
<feature type="signal peptide" evidence="5">
    <location>
        <begin position="1"/>
        <end position="32"/>
    </location>
</feature>
<dbReference type="STRING" id="1184151.AW736_25570"/>
<organism evidence="8 9">
    <name type="scientific">Termitidicoccus mucosus</name>
    <dbReference type="NCBI Taxonomy" id="1184151"/>
    <lineage>
        <taxon>Bacteria</taxon>
        <taxon>Pseudomonadati</taxon>
        <taxon>Verrucomicrobiota</taxon>
        <taxon>Opitutia</taxon>
        <taxon>Opitutales</taxon>
        <taxon>Opitutaceae</taxon>
        <taxon>Termitidicoccus</taxon>
    </lineage>
</organism>
<dbReference type="AlphaFoldDB" id="A0A178ID21"/>
<keyword evidence="3" id="KW-0998">Cell outer membrane</keyword>
<evidence type="ECO:0000256" key="3">
    <source>
        <dbReference type="ARBA" id="ARBA00023237"/>
    </source>
</evidence>
<name>A0A178ID21_9BACT</name>
<dbReference type="EMBL" id="LRRQ01000190">
    <property type="protein sequence ID" value="OAM86946.1"/>
    <property type="molecule type" value="Genomic_DNA"/>
</dbReference>